<reference evidence="1" key="1">
    <citation type="journal article" date="2015" name="Nature">
        <title>Complex archaea that bridge the gap between prokaryotes and eukaryotes.</title>
        <authorList>
            <person name="Spang A."/>
            <person name="Saw J.H."/>
            <person name="Jorgensen S.L."/>
            <person name="Zaremba-Niedzwiedzka K."/>
            <person name="Martijn J."/>
            <person name="Lind A.E."/>
            <person name="van Eijk R."/>
            <person name="Schleper C."/>
            <person name="Guy L."/>
            <person name="Ettema T.J."/>
        </authorList>
    </citation>
    <scope>NUCLEOTIDE SEQUENCE</scope>
</reference>
<dbReference type="AlphaFoldDB" id="A0A0F9IHT9"/>
<dbReference type="EMBL" id="LAZR01012376">
    <property type="protein sequence ID" value="KKM27156.1"/>
    <property type="molecule type" value="Genomic_DNA"/>
</dbReference>
<accession>A0A0F9IHT9</accession>
<evidence type="ECO:0000313" key="1">
    <source>
        <dbReference type="EMBL" id="KKM27156.1"/>
    </source>
</evidence>
<name>A0A0F9IHT9_9ZZZZ</name>
<protein>
    <submittedName>
        <fullName evidence="1">Uncharacterized protein</fullName>
    </submittedName>
</protein>
<gene>
    <name evidence="1" type="ORF">LCGC14_1577550</name>
</gene>
<proteinExistence type="predicted"/>
<comment type="caution">
    <text evidence="1">The sequence shown here is derived from an EMBL/GenBank/DDBJ whole genome shotgun (WGS) entry which is preliminary data.</text>
</comment>
<organism evidence="1">
    <name type="scientific">marine sediment metagenome</name>
    <dbReference type="NCBI Taxonomy" id="412755"/>
    <lineage>
        <taxon>unclassified sequences</taxon>
        <taxon>metagenomes</taxon>
        <taxon>ecological metagenomes</taxon>
    </lineage>
</organism>
<sequence>MKWCKHCEANKSETAFEDREDGWGLYDWCNECRIKEGRNRLTQEQKTFIEKTRFFFIRNEQCQIPVIQTPLLVRL</sequence>